<evidence type="ECO:0000256" key="2">
    <source>
        <dbReference type="SAM" id="SignalP"/>
    </source>
</evidence>
<dbReference type="STRING" id="1392877.SAMN05216221_0815"/>
<dbReference type="PROSITE" id="PS51257">
    <property type="entry name" value="PROKAR_LIPOPROTEIN"/>
    <property type="match status" value="1"/>
</dbReference>
<dbReference type="Proteomes" id="UP000243359">
    <property type="component" value="Chromosome I"/>
</dbReference>
<dbReference type="EMBL" id="LT629751">
    <property type="protein sequence ID" value="SDR98816.1"/>
    <property type="molecule type" value="Genomic_DNA"/>
</dbReference>
<dbReference type="InterPro" id="IPR011990">
    <property type="entry name" value="TPR-like_helical_dom_sf"/>
</dbReference>
<feature type="compositionally biased region" description="Pro residues" evidence="1">
    <location>
        <begin position="227"/>
        <end position="237"/>
    </location>
</feature>
<sequence length="255" mass="28078">MMKNNLRKAALWPGLLIWAACTAFAASAAERPDSPVVRALVESASRDLAAGRTEQAAATLERAQRIEPGNPVIVHYLGQVRLRQGNYPQAEALAAKSDVLSGGDRILRERNVWLINAARQAAVQGLPPAEAAEPADDEQVALQQRLDEEIAARQQAEARAAALREQLVQEQARSNQRSWSRDAEYGDDFEEPGMQAAVYDTAQEADIYRIPRGHRPPRGQCRIWFPGRPPGKQPPPGDCRRLRERVPAGAWLIGS</sequence>
<keyword evidence="2" id="KW-0732">Signal</keyword>
<dbReference type="RefSeq" id="WP_090347728.1">
    <property type="nucleotide sequence ID" value="NZ_LT629751.1"/>
</dbReference>
<accession>A0A1H1NIJ1</accession>
<feature type="signal peptide" evidence="2">
    <location>
        <begin position="1"/>
        <end position="25"/>
    </location>
</feature>
<reference evidence="4" key="1">
    <citation type="submission" date="2016-10" db="EMBL/GenBank/DDBJ databases">
        <authorList>
            <person name="Varghese N."/>
            <person name="Submissions S."/>
        </authorList>
    </citation>
    <scope>NUCLEOTIDE SEQUENCE [LARGE SCALE GENOMIC DNA]</scope>
    <source>
        <strain evidence="4">KCTC 32247</strain>
    </source>
</reference>
<proteinExistence type="predicted"/>
<evidence type="ECO:0000313" key="3">
    <source>
        <dbReference type="EMBL" id="SDR98816.1"/>
    </source>
</evidence>
<dbReference type="SUPFAM" id="SSF48452">
    <property type="entry name" value="TPR-like"/>
    <property type="match status" value="1"/>
</dbReference>
<dbReference type="OrthoDB" id="894263at2"/>
<keyword evidence="4" id="KW-1185">Reference proteome</keyword>
<dbReference type="Pfam" id="PF14559">
    <property type="entry name" value="TPR_19"/>
    <property type="match status" value="1"/>
</dbReference>
<dbReference type="Gene3D" id="1.25.40.10">
    <property type="entry name" value="Tetratricopeptide repeat domain"/>
    <property type="match status" value="1"/>
</dbReference>
<evidence type="ECO:0000313" key="4">
    <source>
        <dbReference type="Proteomes" id="UP000243359"/>
    </source>
</evidence>
<feature type="region of interest" description="Disordered" evidence="1">
    <location>
        <begin position="218"/>
        <end position="241"/>
    </location>
</feature>
<feature type="region of interest" description="Disordered" evidence="1">
    <location>
        <begin position="167"/>
        <end position="186"/>
    </location>
</feature>
<dbReference type="AlphaFoldDB" id="A0A1H1NIJ1"/>
<evidence type="ECO:0000256" key="1">
    <source>
        <dbReference type="SAM" id="MobiDB-lite"/>
    </source>
</evidence>
<feature type="chain" id="PRO_5009255606" evidence="2">
    <location>
        <begin position="26"/>
        <end position="255"/>
    </location>
</feature>
<organism evidence="3 4">
    <name type="scientific">Pseudomonas oryzae</name>
    <dbReference type="NCBI Taxonomy" id="1392877"/>
    <lineage>
        <taxon>Bacteria</taxon>
        <taxon>Pseudomonadati</taxon>
        <taxon>Pseudomonadota</taxon>
        <taxon>Gammaproteobacteria</taxon>
        <taxon>Pseudomonadales</taxon>
        <taxon>Pseudomonadaceae</taxon>
        <taxon>Pseudomonas</taxon>
    </lineage>
</organism>
<gene>
    <name evidence="3" type="ORF">SAMN05216221_0815</name>
</gene>
<protein>
    <submittedName>
        <fullName evidence="3">Tetratricopeptide repeat-containing protein</fullName>
    </submittedName>
</protein>
<name>A0A1H1NIJ1_9PSED</name>
<feature type="compositionally biased region" description="Polar residues" evidence="1">
    <location>
        <begin position="168"/>
        <end position="178"/>
    </location>
</feature>